<reference evidence="2" key="1">
    <citation type="submission" date="2021-06" db="EMBL/GenBank/DDBJ databases">
        <title>Parelaphostrongylus tenuis whole genome reference sequence.</title>
        <authorList>
            <person name="Garwood T.J."/>
            <person name="Larsen P.A."/>
            <person name="Fountain-Jones N.M."/>
            <person name="Garbe J.R."/>
            <person name="Macchietto M.G."/>
            <person name="Kania S.A."/>
            <person name="Gerhold R.W."/>
            <person name="Richards J.E."/>
            <person name="Wolf T.M."/>
        </authorList>
    </citation>
    <scope>NUCLEOTIDE SEQUENCE</scope>
    <source>
        <strain evidence="2">MNPRO001-30</strain>
        <tissue evidence="2">Meninges</tissue>
    </source>
</reference>
<feature type="chain" id="PRO_5042192068" description="Secreted protein" evidence="1">
    <location>
        <begin position="22"/>
        <end position="77"/>
    </location>
</feature>
<comment type="caution">
    <text evidence="2">The sequence shown here is derived from an EMBL/GenBank/DDBJ whole genome shotgun (WGS) entry which is preliminary data.</text>
</comment>
<name>A0AAD5N2I6_PARTN</name>
<proteinExistence type="predicted"/>
<keyword evidence="3" id="KW-1185">Reference proteome</keyword>
<dbReference type="AlphaFoldDB" id="A0AAD5N2I6"/>
<evidence type="ECO:0000313" key="2">
    <source>
        <dbReference type="EMBL" id="KAJ1358861.1"/>
    </source>
</evidence>
<feature type="signal peptide" evidence="1">
    <location>
        <begin position="1"/>
        <end position="21"/>
    </location>
</feature>
<keyword evidence="1" id="KW-0732">Signal</keyword>
<protein>
    <recommendedName>
        <fullName evidence="4">Secreted protein</fullName>
    </recommendedName>
</protein>
<gene>
    <name evidence="2" type="ORF">KIN20_017404</name>
</gene>
<evidence type="ECO:0000313" key="3">
    <source>
        <dbReference type="Proteomes" id="UP001196413"/>
    </source>
</evidence>
<dbReference type="EMBL" id="JAHQIW010003497">
    <property type="protein sequence ID" value="KAJ1358861.1"/>
    <property type="molecule type" value="Genomic_DNA"/>
</dbReference>
<evidence type="ECO:0000256" key="1">
    <source>
        <dbReference type="SAM" id="SignalP"/>
    </source>
</evidence>
<accession>A0AAD5N2I6</accession>
<evidence type="ECO:0008006" key="4">
    <source>
        <dbReference type="Google" id="ProtNLM"/>
    </source>
</evidence>
<sequence>MFMMSGMVLNTLLMLSEIMCANGPATLAVEMLDSIDDVVKKPGGVDRDGEYCKQQCARPRSASIFRKFAVLLKKGAD</sequence>
<dbReference type="Proteomes" id="UP001196413">
    <property type="component" value="Unassembled WGS sequence"/>
</dbReference>
<organism evidence="2 3">
    <name type="scientific">Parelaphostrongylus tenuis</name>
    <name type="common">Meningeal worm</name>
    <dbReference type="NCBI Taxonomy" id="148309"/>
    <lineage>
        <taxon>Eukaryota</taxon>
        <taxon>Metazoa</taxon>
        <taxon>Ecdysozoa</taxon>
        <taxon>Nematoda</taxon>
        <taxon>Chromadorea</taxon>
        <taxon>Rhabditida</taxon>
        <taxon>Rhabditina</taxon>
        <taxon>Rhabditomorpha</taxon>
        <taxon>Strongyloidea</taxon>
        <taxon>Metastrongylidae</taxon>
        <taxon>Parelaphostrongylus</taxon>
    </lineage>
</organism>